<protein>
    <submittedName>
        <fullName evidence="6">ABC transporter ATP-binding protein</fullName>
    </submittedName>
    <submittedName>
        <fullName evidence="7">Iron(3+)-hydroxamate import ATP-binding protein FhuC</fullName>
        <ecNumber evidence="7">3.6.3.34</ecNumber>
    </submittedName>
</protein>
<keyword evidence="2" id="KW-0547">Nucleotide-binding</keyword>
<evidence type="ECO:0000259" key="5">
    <source>
        <dbReference type="PROSITE" id="PS50893"/>
    </source>
</evidence>
<dbReference type="Proteomes" id="UP000677180">
    <property type="component" value="Chromosome"/>
</dbReference>
<evidence type="ECO:0000256" key="3">
    <source>
        <dbReference type="ARBA" id="ARBA00022840"/>
    </source>
</evidence>
<evidence type="ECO:0000256" key="4">
    <source>
        <dbReference type="ARBA" id="ARBA00022967"/>
    </source>
</evidence>
<evidence type="ECO:0000256" key="2">
    <source>
        <dbReference type="ARBA" id="ARBA00022741"/>
    </source>
</evidence>
<evidence type="ECO:0000313" key="7">
    <source>
        <dbReference type="EMBL" id="VEH70820.1"/>
    </source>
</evidence>
<dbReference type="PROSITE" id="PS50893">
    <property type="entry name" value="ABC_TRANSPORTER_2"/>
    <property type="match status" value="1"/>
</dbReference>
<sequence>MNVLELAGLTVGYRTRRSRKVVLAGLDTSLEKGRLVGLVGPNGAGKSTLLRTVSGLQPPLAGSVRLLGRDLGRMRRDEMAQQVAVVLTDRVDPGRLTVADVVALGRHPHTGWSGRLGVSDREAVTTALEAVGAGELAKRMLWELSDGQRQRVMIARAIAQAPRLLLLDEPTAFLDPPGRIRVFELLQDLAHDRGLAVVVCTHDVEVAARHADRLWVVGPENGMRVGTPHELAHDGTLEAAFGGGVGFDPDSYTFVSHRSQPDRGGHQGNT</sequence>
<evidence type="ECO:0000256" key="1">
    <source>
        <dbReference type="ARBA" id="ARBA00022448"/>
    </source>
</evidence>
<dbReference type="GeneID" id="64407575"/>
<reference evidence="7 8" key="1">
    <citation type="submission" date="2018-12" db="EMBL/GenBank/DDBJ databases">
        <authorList>
            <consortium name="Pathogen Informatics"/>
        </authorList>
    </citation>
    <scope>NUCLEOTIDE SEQUENCE [LARGE SCALE GENOMIC DNA]</scope>
    <source>
        <strain evidence="7 8">NCTC12967</strain>
    </source>
</reference>
<reference evidence="6" key="2">
    <citation type="submission" date="2021-03" db="EMBL/GenBank/DDBJ databases">
        <title>Human Oral Microbial Genomes.</title>
        <authorList>
            <person name="Johnston C.D."/>
            <person name="Chen T."/>
            <person name="Dewhirst F.E."/>
        </authorList>
    </citation>
    <scope>NUCLEOTIDE SEQUENCE</scope>
    <source>
        <strain evidence="6">F0714</strain>
    </source>
</reference>
<dbReference type="SMART" id="SM00382">
    <property type="entry name" value="AAA"/>
    <property type="match status" value="1"/>
</dbReference>
<keyword evidence="7" id="KW-0378">Hydrolase</keyword>
<keyword evidence="1" id="KW-0813">Transport</keyword>
<keyword evidence="4" id="KW-1278">Translocase</keyword>
<dbReference type="GO" id="GO:0016887">
    <property type="term" value="F:ATP hydrolysis activity"/>
    <property type="evidence" value="ECO:0007669"/>
    <property type="project" value="InterPro"/>
</dbReference>
<dbReference type="SUPFAM" id="SSF52540">
    <property type="entry name" value="P-loop containing nucleoside triphosphate hydrolases"/>
    <property type="match status" value="1"/>
</dbReference>
<dbReference type="Proteomes" id="UP000273044">
    <property type="component" value="Chromosome"/>
</dbReference>
<dbReference type="OrthoDB" id="2550338at2"/>
<dbReference type="AlphaFoldDB" id="A0A3N4D1U2"/>
<organism evidence="7 8">
    <name type="scientific">Arachnia propionica</name>
    <dbReference type="NCBI Taxonomy" id="1750"/>
    <lineage>
        <taxon>Bacteria</taxon>
        <taxon>Bacillati</taxon>
        <taxon>Actinomycetota</taxon>
        <taxon>Actinomycetes</taxon>
        <taxon>Propionibacteriales</taxon>
        <taxon>Propionibacteriaceae</taxon>
        <taxon>Arachnia</taxon>
    </lineage>
</organism>
<name>A0A3N4D1U2_9ACTN</name>
<dbReference type="Gene3D" id="3.40.50.300">
    <property type="entry name" value="P-loop containing nucleotide triphosphate hydrolases"/>
    <property type="match status" value="1"/>
</dbReference>
<evidence type="ECO:0000313" key="6">
    <source>
        <dbReference type="EMBL" id="QUC12048.1"/>
    </source>
</evidence>
<dbReference type="EMBL" id="LR134406">
    <property type="protein sequence ID" value="VEH70820.1"/>
    <property type="molecule type" value="Genomic_DNA"/>
</dbReference>
<dbReference type="InterPro" id="IPR003593">
    <property type="entry name" value="AAA+_ATPase"/>
</dbReference>
<dbReference type="PANTHER" id="PTHR42794">
    <property type="entry name" value="HEMIN IMPORT ATP-BINDING PROTEIN HMUV"/>
    <property type="match status" value="1"/>
</dbReference>
<dbReference type="EMBL" id="CP072385">
    <property type="protein sequence ID" value="QUC12048.1"/>
    <property type="molecule type" value="Genomic_DNA"/>
</dbReference>
<dbReference type="EC" id="3.6.3.34" evidence="7"/>
<dbReference type="Pfam" id="PF00005">
    <property type="entry name" value="ABC_tran"/>
    <property type="match status" value="1"/>
</dbReference>
<dbReference type="InterPro" id="IPR003439">
    <property type="entry name" value="ABC_transporter-like_ATP-bd"/>
</dbReference>
<dbReference type="GO" id="GO:0005524">
    <property type="term" value="F:ATP binding"/>
    <property type="evidence" value="ECO:0007669"/>
    <property type="project" value="UniProtKB-KW"/>
</dbReference>
<dbReference type="RefSeq" id="WP_014847170.1">
    <property type="nucleotide sequence ID" value="NZ_CAJZDL010000053.1"/>
</dbReference>
<accession>A0A3N4D1U2</accession>
<dbReference type="CDD" id="cd03214">
    <property type="entry name" value="ABC_Iron-Siderophores_B12_Hemin"/>
    <property type="match status" value="1"/>
</dbReference>
<dbReference type="PANTHER" id="PTHR42794:SF1">
    <property type="entry name" value="HEMIN IMPORT ATP-BINDING PROTEIN HMUV"/>
    <property type="match status" value="1"/>
</dbReference>
<evidence type="ECO:0000313" key="8">
    <source>
        <dbReference type="Proteomes" id="UP000273044"/>
    </source>
</evidence>
<proteinExistence type="predicted"/>
<feature type="domain" description="ABC transporter" evidence="5">
    <location>
        <begin position="4"/>
        <end position="244"/>
    </location>
</feature>
<gene>
    <name evidence="7" type="primary">fhuC_3</name>
    <name evidence="6" type="ORF">J5A53_04980</name>
    <name evidence="7" type="ORF">NCTC12967_02126</name>
</gene>
<dbReference type="InterPro" id="IPR027417">
    <property type="entry name" value="P-loop_NTPase"/>
</dbReference>
<keyword evidence="8" id="KW-1185">Reference proteome</keyword>
<keyword evidence="3 7" id="KW-0067">ATP-binding</keyword>
<dbReference type="OMA" id="QSPMVML"/>